<reference evidence="6" key="1">
    <citation type="submission" date="2023-07" db="EMBL/GenBank/DDBJ databases">
        <title>30 novel species of actinomycetes from the DSMZ collection.</title>
        <authorList>
            <person name="Nouioui I."/>
        </authorList>
    </citation>
    <scope>NUCLEOTIDE SEQUENCE [LARGE SCALE GENOMIC DNA]</scope>
    <source>
        <strain evidence="6">DSM 42041</strain>
    </source>
</reference>
<dbReference type="PANTHER" id="PTHR12704:SF2">
    <property type="entry name" value="GOLGI PHOSPHOPROTEIN 3 HOMOLOG SAURON"/>
    <property type="match status" value="1"/>
</dbReference>
<gene>
    <name evidence="5" type="ORF">RM572_19445</name>
</gene>
<organism evidence="5 6">
    <name type="scientific">Streptomyces hazeniae</name>
    <dbReference type="NCBI Taxonomy" id="3075538"/>
    <lineage>
        <taxon>Bacteria</taxon>
        <taxon>Bacillati</taxon>
        <taxon>Actinomycetota</taxon>
        <taxon>Actinomycetes</taxon>
        <taxon>Kitasatosporales</taxon>
        <taxon>Streptomycetaceae</taxon>
        <taxon>Streptomyces</taxon>
    </lineage>
</organism>
<dbReference type="EMBL" id="JAVREQ010000018">
    <property type="protein sequence ID" value="MDT0380933.1"/>
    <property type="molecule type" value="Genomic_DNA"/>
</dbReference>
<name>A0ABU2NXN2_9ACTN</name>
<evidence type="ECO:0000256" key="4">
    <source>
        <dbReference type="ARBA" id="ARBA00023136"/>
    </source>
</evidence>
<dbReference type="InterPro" id="IPR008628">
    <property type="entry name" value="GPP34-like"/>
</dbReference>
<evidence type="ECO:0000256" key="2">
    <source>
        <dbReference type="ARBA" id="ARBA00023034"/>
    </source>
</evidence>
<evidence type="ECO:0000313" key="6">
    <source>
        <dbReference type="Proteomes" id="UP001183414"/>
    </source>
</evidence>
<dbReference type="Proteomes" id="UP001183414">
    <property type="component" value="Unassembled WGS sequence"/>
</dbReference>
<dbReference type="Gene3D" id="1.10.3630.10">
    <property type="entry name" value="yeast vps74-n-term truncation variant domain like"/>
    <property type="match status" value="1"/>
</dbReference>
<dbReference type="RefSeq" id="WP_311674625.1">
    <property type="nucleotide sequence ID" value="NZ_JAVREQ010000018.1"/>
</dbReference>
<comment type="caution">
    <text evidence="5">The sequence shown here is derived from an EMBL/GenBank/DDBJ whole genome shotgun (WGS) entry which is preliminary data.</text>
</comment>
<accession>A0ABU2NXN2</accession>
<evidence type="ECO:0000256" key="1">
    <source>
        <dbReference type="ARBA" id="ARBA00004255"/>
    </source>
</evidence>
<dbReference type="InterPro" id="IPR038261">
    <property type="entry name" value="GPP34-like_sf"/>
</dbReference>
<protein>
    <submittedName>
        <fullName evidence="5">GPP34 family phosphoprotein</fullName>
    </submittedName>
</protein>
<dbReference type="PANTHER" id="PTHR12704">
    <property type="entry name" value="TRANS-GOLGI PROTEIN GMX33"/>
    <property type="match status" value="1"/>
</dbReference>
<keyword evidence="3" id="KW-0446">Lipid-binding</keyword>
<proteinExistence type="predicted"/>
<dbReference type="Pfam" id="PF05719">
    <property type="entry name" value="GPP34"/>
    <property type="match status" value="1"/>
</dbReference>
<evidence type="ECO:0000313" key="5">
    <source>
        <dbReference type="EMBL" id="MDT0380933.1"/>
    </source>
</evidence>
<keyword evidence="2" id="KW-0333">Golgi apparatus</keyword>
<sequence>MTRLTLAEEVMLLSLDDDSGAAKAKDGTHWALAGGALVELVLAGRVEVEDDRAKVVDASPLGVPHLDTALAAIAEKGPDLKVKKAMERAKCVREGTTESLIARGLVREEKKKVLGLFPVTRYPEADGAPEEELRARLGAVVLRGADPDERTASLVALIRGAKLGKLAFPGEDRRKVDSRMEEIAKGQWVQPAVRRAIDQAEAIIIAVVVSSTGAGAAGI</sequence>
<comment type="subcellular location">
    <subcellularLocation>
        <location evidence="1">Golgi apparatus membrane</location>
        <topology evidence="1">Peripheral membrane protein</topology>
        <orientation evidence="1">Cytoplasmic side</orientation>
    </subcellularLocation>
</comment>
<evidence type="ECO:0000256" key="3">
    <source>
        <dbReference type="ARBA" id="ARBA00023121"/>
    </source>
</evidence>
<keyword evidence="6" id="KW-1185">Reference proteome</keyword>
<keyword evidence="4" id="KW-0472">Membrane</keyword>